<sequence>MASGQGPGPPKVGCDESPSPSAGCPGHRGGLSKLRFLPPPAGTGDPGGGRPCQPRDGQLAPGTQQHLGSGGSAACSHRR</sequence>
<dbReference type="Ensembl" id="ENSMUST00000237411.2">
    <property type="protein sequence ID" value="ENSMUSP00000158395.2"/>
    <property type="gene ID" value="ENSMUSG00000057789.15"/>
</dbReference>
<evidence type="ECO:0000313" key="2">
    <source>
        <dbReference type="Ensembl" id="ENSMUSP00000158395.2"/>
    </source>
</evidence>
<dbReference type="Bgee" id="ENSMUSG00000057789">
    <property type="expression patterns" value="Expressed in ear vesicle and 203 other cell types or tissues"/>
</dbReference>
<dbReference type="GeneTree" id="ENSGT01130000278292"/>
<evidence type="ECO:0000313" key="3">
    <source>
        <dbReference type="MGI" id="MGI:1097161"/>
    </source>
</evidence>
<dbReference type="Proteomes" id="UP000000589">
    <property type="component" value="Chromosome 17"/>
</dbReference>
<organism evidence="2 4">
    <name type="scientific">Mus musculus</name>
    <name type="common">Mouse</name>
    <dbReference type="NCBI Taxonomy" id="10090"/>
    <lineage>
        <taxon>Eukaryota</taxon>
        <taxon>Metazoa</taxon>
        <taxon>Chordata</taxon>
        <taxon>Craniata</taxon>
        <taxon>Vertebrata</taxon>
        <taxon>Euteleostomi</taxon>
        <taxon>Mammalia</taxon>
        <taxon>Eutheria</taxon>
        <taxon>Euarchontoglires</taxon>
        <taxon>Glires</taxon>
        <taxon>Rodentia</taxon>
        <taxon>Myomorpha</taxon>
        <taxon>Muroidea</taxon>
        <taxon>Muridae</taxon>
        <taxon>Murinae</taxon>
        <taxon>Mus</taxon>
        <taxon>Mus</taxon>
    </lineage>
</organism>
<reference evidence="2 4" key="2">
    <citation type="journal article" date="2011" name="PLoS Biol.">
        <title>Modernizing reference genome assemblies.</title>
        <authorList>
            <person name="Church D.M."/>
            <person name="Schneider V.A."/>
            <person name="Graves T."/>
            <person name="Auger K."/>
            <person name="Cunningham F."/>
            <person name="Bouk N."/>
            <person name="Chen H.C."/>
            <person name="Agarwala R."/>
            <person name="McLaren W.M."/>
            <person name="Ritchie G.R."/>
            <person name="Albracht D."/>
            <person name="Kremitzki M."/>
            <person name="Rock S."/>
            <person name="Kotkiewicz H."/>
            <person name="Kremitzki C."/>
            <person name="Wollam A."/>
            <person name="Trani L."/>
            <person name="Fulton L."/>
            <person name="Fulton R."/>
            <person name="Matthews L."/>
            <person name="Whitehead S."/>
            <person name="Chow W."/>
            <person name="Torrance J."/>
            <person name="Dunn M."/>
            <person name="Harden G."/>
            <person name="Threadgold G."/>
            <person name="Wood J."/>
            <person name="Collins J."/>
            <person name="Heath P."/>
            <person name="Griffiths G."/>
            <person name="Pelan S."/>
            <person name="Grafham D."/>
            <person name="Eichler E.E."/>
            <person name="Weinstock G."/>
            <person name="Mardis E.R."/>
            <person name="Wilson R.K."/>
            <person name="Howe K."/>
            <person name="Flicek P."/>
            <person name="Hubbard T."/>
        </authorList>
    </citation>
    <scope>NUCLEOTIDE SEQUENCE [LARGE SCALE GENOMIC DNA]</scope>
    <source>
        <strain evidence="2 4">C57BL/6J</strain>
    </source>
</reference>
<evidence type="ECO:0000313" key="4">
    <source>
        <dbReference type="Proteomes" id="UP000000589"/>
    </source>
</evidence>
<reference evidence="2 4" key="1">
    <citation type="journal article" date="2009" name="PLoS Biol.">
        <title>Lineage-specific biology revealed by a finished genome assembly of the mouse.</title>
        <authorList>
            <consortium name="Mouse Genome Sequencing Consortium"/>
            <person name="Church D.M."/>
            <person name="Goodstadt L."/>
            <person name="Hillier L.W."/>
            <person name="Zody M.C."/>
            <person name="Goldstein S."/>
            <person name="She X."/>
            <person name="Bult C.J."/>
            <person name="Agarwala R."/>
            <person name="Cherry J.L."/>
            <person name="DiCuccio M."/>
            <person name="Hlavina W."/>
            <person name="Kapustin Y."/>
            <person name="Meric P."/>
            <person name="Maglott D."/>
            <person name="Birtle Z."/>
            <person name="Marques A.C."/>
            <person name="Graves T."/>
            <person name="Zhou S."/>
            <person name="Teague B."/>
            <person name="Potamousis K."/>
            <person name="Churas C."/>
            <person name="Place M."/>
            <person name="Herschleb J."/>
            <person name="Runnheim R."/>
            <person name="Forrest D."/>
            <person name="Amos-Landgraf J."/>
            <person name="Schwartz D.C."/>
            <person name="Cheng Z."/>
            <person name="Lindblad-Toh K."/>
            <person name="Eichler E.E."/>
            <person name="Ponting C.P."/>
        </authorList>
    </citation>
    <scope>NUCLEOTIDE SEQUENCE [LARGE SCALE GENOMIC DNA]</scope>
    <source>
        <strain evidence="2 4">C57BL/6J</strain>
    </source>
</reference>
<reference evidence="2" key="4">
    <citation type="submission" date="2025-09" db="UniProtKB">
        <authorList>
            <consortium name="Ensembl"/>
        </authorList>
    </citation>
    <scope>IDENTIFICATION</scope>
    <source>
        <strain evidence="2">C57BL/6J</strain>
    </source>
</reference>
<protein>
    <submittedName>
        <fullName evidence="2">BCL2-antagonist/killer 1</fullName>
    </submittedName>
</protein>
<dbReference type="Antibodypedia" id="3556">
    <property type="antibodies" value="758 antibodies from 46 providers"/>
</dbReference>
<feature type="region of interest" description="Disordered" evidence="1">
    <location>
        <begin position="1"/>
        <end position="79"/>
    </location>
</feature>
<dbReference type="AlphaFoldDB" id="A0A494BB74"/>
<dbReference type="MGI" id="MGI:1097161">
    <property type="gene designation" value="Bak1"/>
</dbReference>
<accession>A0A494BB74</accession>
<dbReference type="VEuPathDB" id="HostDB:ENSMUSG00000057789"/>
<dbReference type="ExpressionAtlas" id="A0A494BB74">
    <property type="expression patterns" value="baseline and differential"/>
</dbReference>
<evidence type="ECO:0000256" key="1">
    <source>
        <dbReference type="SAM" id="MobiDB-lite"/>
    </source>
</evidence>
<proteinExistence type="predicted"/>
<reference evidence="2" key="3">
    <citation type="submission" date="2025-08" db="UniProtKB">
        <authorList>
            <consortium name="Ensembl"/>
        </authorList>
    </citation>
    <scope>IDENTIFICATION</scope>
    <source>
        <strain evidence="2">C57BL/6J</strain>
    </source>
</reference>
<keyword evidence="4" id="KW-1185">Reference proteome</keyword>
<dbReference type="AGR" id="MGI:1097161"/>
<gene>
    <name evidence="2 3" type="primary">Bak1</name>
</gene>
<name>A0A494BB74_MOUSE</name>